<dbReference type="AlphaFoldDB" id="A0A8J3H9A9"/>
<proteinExistence type="predicted"/>
<protein>
    <submittedName>
        <fullName evidence="1">Uncharacterized protein</fullName>
    </submittedName>
</protein>
<dbReference type="EMBL" id="BNAP01000035">
    <property type="protein sequence ID" value="GHH03051.1"/>
    <property type="molecule type" value="Genomic_DNA"/>
</dbReference>
<keyword evidence="2" id="KW-1185">Reference proteome</keyword>
<evidence type="ECO:0000313" key="1">
    <source>
        <dbReference type="EMBL" id="GHH03051.1"/>
    </source>
</evidence>
<name>A0A8J3H9A9_9RHOB</name>
<accession>A0A8J3H9A9</accession>
<evidence type="ECO:0000313" key="2">
    <source>
        <dbReference type="Proteomes" id="UP000611500"/>
    </source>
</evidence>
<reference evidence="1" key="1">
    <citation type="journal article" date="2014" name="Int. J. Syst. Evol. Microbiol.">
        <title>Complete genome sequence of Corynebacterium casei LMG S-19264T (=DSM 44701T), isolated from a smear-ripened cheese.</title>
        <authorList>
            <consortium name="US DOE Joint Genome Institute (JGI-PGF)"/>
            <person name="Walter F."/>
            <person name="Albersmeier A."/>
            <person name="Kalinowski J."/>
            <person name="Ruckert C."/>
        </authorList>
    </citation>
    <scope>NUCLEOTIDE SEQUENCE</scope>
    <source>
        <strain evidence="1">CGMCC 1.7081</strain>
    </source>
</reference>
<sequence length="67" mass="6988">MCFADVGGMGCLICVPGMAILRMPPRRTALVHRQGHGGVQRFSGAIAAYLGRSVESAGRMGRVSGGR</sequence>
<organism evidence="1 2">
    <name type="scientific">Pseudodonghicola xiamenensis</name>
    <dbReference type="NCBI Taxonomy" id="337702"/>
    <lineage>
        <taxon>Bacteria</taxon>
        <taxon>Pseudomonadati</taxon>
        <taxon>Pseudomonadota</taxon>
        <taxon>Alphaproteobacteria</taxon>
        <taxon>Rhodobacterales</taxon>
        <taxon>Paracoccaceae</taxon>
        <taxon>Pseudodonghicola</taxon>
    </lineage>
</organism>
<reference evidence="1" key="2">
    <citation type="submission" date="2020-09" db="EMBL/GenBank/DDBJ databases">
        <authorList>
            <person name="Sun Q."/>
            <person name="Zhou Y."/>
        </authorList>
    </citation>
    <scope>NUCLEOTIDE SEQUENCE</scope>
    <source>
        <strain evidence="1">CGMCC 1.7081</strain>
    </source>
</reference>
<gene>
    <name evidence="1" type="ORF">GCM10010961_40970</name>
</gene>
<dbReference type="Proteomes" id="UP000611500">
    <property type="component" value="Unassembled WGS sequence"/>
</dbReference>
<comment type="caution">
    <text evidence="1">The sequence shown here is derived from an EMBL/GenBank/DDBJ whole genome shotgun (WGS) entry which is preliminary data.</text>
</comment>